<evidence type="ECO:0000256" key="2">
    <source>
        <dbReference type="ARBA" id="ARBA00007090"/>
    </source>
</evidence>
<comment type="catalytic activity">
    <reaction evidence="13">
        <text>Preferential cleavage: (Ac)2-L-Lys-D-Ala-|-D-Ala. Also transpeptidation of peptidyl-alanyl moieties that are N-acyl substituents of D-alanine.</text>
        <dbReference type="EC" id="3.4.16.4"/>
    </reaction>
</comment>
<feature type="domain" description="Penicillin-binding protein transpeptidase" evidence="17">
    <location>
        <begin position="440"/>
        <end position="673"/>
    </location>
</feature>
<evidence type="ECO:0000259" key="18">
    <source>
        <dbReference type="Pfam" id="PF00912"/>
    </source>
</evidence>
<comment type="pathway">
    <text evidence="1">Cell wall biogenesis; peptidoglycan biosynthesis.</text>
</comment>
<dbReference type="GO" id="GO:0008658">
    <property type="term" value="F:penicillin binding"/>
    <property type="evidence" value="ECO:0007669"/>
    <property type="project" value="InterPro"/>
</dbReference>
<dbReference type="Pfam" id="PF00905">
    <property type="entry name" value="Transpeptidase"/>
    <property type="match status" value="1"/>
</dbReference>
<sequence>MVARRIERQAEPLFDDPGYEPDRLDLRLSSEDRPSSVGPGAVRRRAPREAGSGRLEPSVSSYDTDVVAQRDGGRSRGGQRSRSHDDADDRNEAPPRRRPPSGGAGGSSGGGGGSGPRKPAARRRRSLIGGIVYWSCVMGIWGVIGAGAIVLYYGSRLPPTTEWAVPKRPPNIRIVSSDGTLIGNRGDTGGEAVRLADLPPYLPKAVMAIEDRRFYSHFGMDPWGLARAVAVNLTSRGVAQGGSTLTQQLAKNLFLTPDRTFGRKVQEVILSLWLEREYSKDQILEMYLNRVYMGAGSYGVDAAARRYFGKSAKQVNVMEAAMLAGLLKAPSRYAPSKNPQLARARAETVLASMVDAGFLAQKDREAALKAPQTIFDRPNTGTENYVADWVMDLLPAYVGSIDHDIVVETTIDQNLQLIAEAALQGGLAQYGDAKDVNQGALVSVDPSGAVRALVGGVDYQKSQYNRAVTARRQPGSAFKPFVYLAAVETGLTPETVRVDEPVSFKGWSPKNYEKGFRGPMQLKDALAQSINTIAVKLAVEVGPKKVVSVAERLGITSPLQPTAAIALGSYEVTPLEITAAYVPFSNGGYGVSPHVIQRIRSQGKVLYERRGSGIGRVIDPGPLAAMNTMLSETLITGTAKKAQIAGWPAGGKTGTSQDFRDAWFIGYTALLTTGVWLGNDDGTPTKHATGGSIAATVWQRFMLEAHRGKPVADIPGTWRRNQPMATDSVVTGAVPTAPLPGLPAASGYAPTPTVAPAPAAYAPAPAAPYPPAPYPAQGYSNPNPNLAGQGLPPPPAPVPQRTQQRPPAPMGGVDDFLKRMFGG</sequence>
<dbReference type="SUPFAM" id="SSF53955">
    <property type="entry name" value="Lysozyme-like"/>
    <property type="match status" value="1"/>
</dbReference>
<keyword evidence="4" id="KW-0121">Carboxypeptidase</keyword>
<feature type="region of interest" description="Disordered" evidence="15">
    <location>
        <begin position="1"/>
        <end position="121"/>
    </location>
</feature>
<gene>
    <name evidence="19" type="ORF">KL771_19895</name>
</gene>
<evidence type="ECO:0000256" key="14">
    <source>
        <dbReference type="ARBA" id="ARBA00049902"/>
    </source>
</evidence>
<dbReference type="InterPro" id="IPR001460">
    <property type="entry name" value="PCN-bd_Tpept"/>
</dbReference>
<keyword evidence="16" id="KW-0472">Membrane</keyword>
<keyword evidence="9" id="KW-0133">Cell shape</keyword>
<proteinExistence type="inferred from homology"/>
<dbReference type="GO" id="GO:0030288">
    <property type="term" value="C:outer membrane-bounded periplasmic space"/>
    <property type="evidence" value="ECO:0007669"/>
    <property type="project" value="TreeGrafter"/>
</dbReference>
<evidence type="ECO:0000313" key="20">
    <source>
        <dbReference type="Proteomes" id="UP000766595"/>
    </source>
</evidence>
<evidence type="ECO:0000256" key="3">
    <source>
        <dbReference type="ARBA" id="ARBA00007739"/>
    </source>
</evidence>
<keyword evidence="16" id="KW-1133">Transmembrane helix</keyword>
<keyword evidence="12" id="KW-0961">Cell wall biogenesis/degradation</keyword>
<dbReference type="Gene3D" id="3.40.710.10">
    <property type="entry name" value="DD-peptidase/beta-lactamase superfamily"/>
    <property type="match status" value="1"/>
</dbReference>
<keyword evidence="8" id="KW-0378">Hydrolase</keyword>
<feature type="transmembrane region" description="Helical" evidence="16">
    <location>
        <begin position="127"/>
        <end position="153"/>
    </location>
</feature>
<feature type="compositionally biased region" description="Basic and acidic residues" evidence="15">
    <location>
        <begin position="1"/>
        <end position="10"/>
    </location>
</feature>
<dbReference type="SUPFAM" id="SSF56601">
    <property type="entry name" value="beta-lactamase/transpeptidase-like"/>
    <property type="match status" value="1"/>
</dbReference>
<evidence type="ECO:0000256" key="10">
    <source>
        <dbReference type="ARBA" id="ARBA00022984"/>
    </source>
</evidence>
<comment type="similarity">
    <text evidence="2">In the C-terminal section; belongs to the transpeptidase family.</text>
</comment>
<dbReference type="EMBL" id="JAHHZF010000010">
    <property type="protein sequence ID" value="MBT9291740.1"/>
    <property type="molecule type" value="Genomic_DNA"/>
</dbReference>
<dbReference type="GO" id="GO:0009002">
    <property type="term" value="F:serine-type D-Ala-D-Ala carboxypeptidase activity"/>
    <property type="evidence" value="ECO:0007669"/>
    <property type="project" value="UniProtKB-EC"/>
</dbReference>
<dbReference type="InterPro" id="IPR036950">
    <property type="entry name" value="PBP_transglycosylase"/>
</dbReference>
<evidence type="ECO:0000256" key="16">
    <source>
        <dbReference type="SAM" id="Phobius"/>
    </source>
</evidence>
<feature type="compositionally biased region" description="Gly residues" evidence="15">
    <location>
        <begin position="102"/>
        <end position="115"/>
    </location>
</feature>
<dbReference type="GO" id="GO:0071555">
    <property type="term" value="P:cell wall organization"/>
    <property type="evidence" value="ECO:0007669"/>
    <property type="project" value="UniProtKB-KW"/>
</dbReference>
<dbReference type="InterPro" id="IPR012338">
    <property type="entry name" value="Beta-lactam/transpept-like"/>
</dbReference>
<dbReference type="Proteomes" id="UP000766595">
    <property type="component" value="Unassembled WGS sequence"/>
</dbReference>
<comment type="catalytic activity">
    <reaction evidence="14">
        <text>[GlcNAc-(1-&gt;4)-Mur2Ac(oyl-L-Ala-gamma-D-Glu-L-Lys-D-Ala-D-Ala)](n)-di-trans,octa-cis-undecaprenyl diphosphate + beta-D-GlcNAc-(1-&gt;4)-Mur2Ac(oyl-L-Ala-gamma-D-Glu-L-Lys-D-Ala-D-Ala)-di-trans,octa-cis-undecaprenyl diphosphate = [GlcNAc-(1-&gt;4)-Mur2Ac(oyl-L-Ala-gamma-D-Glu-L-Lys-D-Ala-D-Ala)](n+1)-di-trans,octa-cis-undecaprenyl diphosphate + di-trans,octa-cis-undecaprenyl diphosphate + H(+)</text>
        <dbReference type="Rhea" id="RHEA:23708"/>
        <dbReference type="Rhea" id="RHEA-COMP:9602"/>
        <dbReference type="Rhea" id="RHEA-COMP:9603"/>
        <dbReference type="ChEBI" id="CHEBI:15378"/>
        <dbReference type="ChEBI" id="CHEBI:58405"/>
        <dbReference type="ChEBI" id="CHEBI:60033"/>
        <dbReference type="ChEBI" id="CHEBI:78435"/>
        <dbReference type="EC" id="2.4.99.28"/>
    </reaction>
</comment>
<feature type="region of interest" description="Disordered" evidence="15">
    <location>
        <begin position="775"/>
        <end position="816"/>
    </location>
</feature>
<dbReference type="NCBIfam" id="TIGR02074">
    <property type="entry name" value="PBP_1a_fam"/>
    <property type="match status" value="1"/>
</dbReference>
<evidence type="ECO:0000256" key="11">
    <source>
        <dbReference type="ARBA" id="ARBA00023268"/>
    </source>
</evidence>
<dbReference type="PANTHER" id="PTHR32282">
    <property type="entry name" value="BINDING PROTEIN TRANSPEPTIDASE, PUTATIVE-RELATED"/>
    <property type="match status" value="1"/>
</dbReference>
<evidence type="ECO:0000256" key="15">
    <source>
        <dbReference type="SAM" id="MobiDB-lite"/>
    </source>
</evidence>
<evidence type="ECO:0000256" key="5">
    <source>
        <dbReference type="ARBA" id="ARBA00022670"/>
    </source>
</evidence>
<feature type="domain" description="Glycosyl transferase family 51" evidence="18">
    <location>
        <begin position="187"/>
        <end position="353"/>
    </location>
</feature>
<organism evidence="19 20">
    <name type="scientific">Prosthecodimorpha staleyi</name>
    <dbReference type="NCBI Taxonomy" id="2840188"/>
    <lineage>
        <taxon>Bacteria</taxon>
        <taxon>Pseudomonadati</taxon>
        <taxon>Pseudomonadota</taxon>
        <taxon>Alphaproteobacteria</taxon>
        <taxon>Hyphomicrobiales</taxon>
        <taxon>Ancalomicrobiaceae</taxon>
        <taxon>Prosthecodimorpha</taxon>
    </lineage>
</organism>
<keyword evidence="5" id="KW-0645">Protease</keyword>
<evidence type="ECO:0000256" key="12">
    <source>
        <dbReference type="ARBA" id="ARBA00023316"/>
    </source>
</evidence>
<feature type="compositionally biased region" description="Low complexity" evidence="15">
    <location>
        <begin position="781"/>
        <end position="790"/>
    </location>
</feature>
<keyword evidence="10" id="KW-0573">Peptidoglycan synthesis</keyword>
<comment type="similarity">
    <text evidence="3">In the N-terminal section; belongs to the glycosyltransferase 51 family.</text>
</comment>
<dbReference type="PANTHER" id="PTHR32282:SF33">
    <property type="entry name" value="PEPTIDOGLYCAN GLYCOSYLTRANSFERASE"/>
    <property type="match status" value="1"/>
</dbReference>
<dbReference type="GO" id="GO:0008360">
    <property type="term" value="P:regulation of cell shape"/>
    <property type="evidence" value="ECO:0007669"/>
    <property type="project" value="UniProtKB-KW"/>
</dbReference>
<evidence type="ECO:0000256" key="1">
    <source>
        <dbReference type="ARBA" id="ARBA00004752"/>
    </source>
</evidence>
<evidence type="ECO:0000256" key="6">
    <source>
        <dbReference type="ARBA" id="ARBA00022676"/>
    </source>
</evidence>
<keyword evidence="20" id="KW-1185">Reference proteome</keyword>
<comment type="caution">
    <text evidence="19">The sequence shown here is derived from an EMBL/GenBank/DDBJ whole genome shotgun (WGS) entry which is preliminary data.</text>
</comment>
<evidence type="ECO:0000256" key="4">
    <source>
        <dbReference type="ARBA" id="ARBA00022645"/>
    </source>
</evidence>
<dbReference type="RefSeq" id="WP_261970274.1">
    <property type="nucleotide sequence ID" value="NZ_JAHHZF010000010.1"/>
</dbReference>
<dbReference type="InterPro" id="IPR050396">
    <property type="entry name" value="Glycosyltr_51/Transpeptidase"/>
</dbReference>
<feature type="compositionally biased region" description="Basic and acidic residues" evidence="15">
    <location>
        <begin position="20"/>
        <end position="34"/>
    </location>
</feature>
<reference evidence="19 20" key="1">
    <citation type="submission" date="2021-06" db="EMBL/GenBank/DDBJ databases">
        <authorList>
            <person name="Grouzdev D.S."/>
            <person name="Koziaeva V."/>
        </authorList>
    </citation>
    <scope>NUCLEOTIDE SEQUENCE [LARGE SCALE GENOMIC DNA]</scope>
    <source>
        <strain evidence="19 20">22</strain>
    </source>
</reference>
<feature type="compositionally biased region" description="Basic and acidic residues" evidence="15">
    <location>
        <begin position="82"/>
        <end position="95"/>
    </location>
</feature>
<evidence type="ECO:0000313" key="19">
    <source>
        <dbReference type="EMBL" id="MBT9291740.1"/>
    </source>
</evidence>
<keyword evidence="11" id="KW-0511">Multifunctional enzyme</keyword>
<dbReference type="InterPro" id="IPR001264">
    <property type="entry name" value="Glyco_trans_51"/>
</dbReference>
<name>A0A947GG97_9HYPH</name>
<dbReference type="FunFam" id="1.10.3810.10:FF:000001">
    <property type="entry name" value="Penicillin-binding protein 1A"/>
    <property type="match status" value="1"/>
</dbReference>
<dbReference type="Gene3D" id="1.10.3810.10">
    <property type="entry name" value="Biosynthetic peptidoglycan transglycosylase-like"/>
    <property type="match status" value="1"/>
</dbReference>
<evidence type="ECO:0000256" key="7">
    <source>
        <dbReference type="ARBA" id="ARBA00022679"/>
    </source>
</evidence>
<accession>A0A947GG97</accession>
<dbReference type="InterPro" id="IPR023346">
    <property type="entry name" value="Lysozyme-like_dom_sf"/>
</dbReference>
<evidence type="ECO:0000256" key="8">
    <source>
        <dbReference type="ARBA" id="ARBA00022801"/>
    </source>
</evidence>
<evidence type="ECO:0000259" key="17">
    <source>
        <dbReference type="Pfam" id="PF00905"/>
    </source>
</evidence>
<evidence type="ECO:0000256" key="9">
    <source>
        <dbReference type="ARBA" id="ARBA00022960"/>
    </source>
</evidence>
<dbReference type="GO" id="GO:0008955">
    <property type="term" value="F:peptidoglycan glycosyltransferase activity"/>
    <property type="evidence" value="ECO:0007669"/>
    <property type="project" value="UniProtKB-EC"/>
</dbReference>
<keyword evidence="6" id="KW-0328">Glycosyltransferase</keyword>
<keyword evidence="16" id="KW-0812">Transmembrane</keyword>
<dbReference type="GO" id="GO:0009252">
    <property type="term" value="P:peptidoglycan biosynthetic process"/>
    <property type="evidence" value="ECO:0007669"/>
    <property type="project" value="UniProtKB-KW"/>
</dbReference>
<protein>
    <submittedName>
        <fullName evidence="19">Penicillin-binding protein 1A</fullName>
    </submittedName>
</protein>
<dbReference type="AlphaFoldDB" id="A0A947GG97"/>
<dbReference type="GO" id="GO:0006508">
    <property type="term" value="P:proteolysis"/>
    <property type="evidence" value="ECO:0007669"/>
    <property type="project" value="UniProtKB-KW"/>
</dbReference>
<evidence type="ECO:0000256" key="13">
    <source>
        <dbReference type="ARBA" id="ARBA00034000"/>
    </source>
</evidence>
<dbReference type="Pfam" id="PF00912">
    <property type="entry name" value="Transgly"/>
    <property type="match status" value="1"/>
</dbReference>
<keyword evidence="7" id="KW-0808">Transferase</keyword>